<organism evidence="1 2">
    <name type="scientific">Ancylobacter radicis</name>
    <dbReference type="NCBI Taxonomy" id="2836179"/>
    <lineage>
        <taxon>Bacteria</taxon>
        <taxon>Pseudomonadati</taxon>
        <taxon>Pseudomonadota</taxon>
        <taxon>Alphaproteobacteria</taxon>
        <taxon>Hyphomicrobiales</taxon>
        <taxon>Xanthobacteraceae</taxon>
        <taxon>Ancylobacter</taxon>
    </lineage>
</organism>
<gene>
    <name evidence="1" type="ORF">KIP89_05770</name>
</gene>
<proteinExistence type="predicted"/>
<evidence type="ECO:0000313" key="2">
    <source>
        <dbReference type="Proteomes" id="UP001166585"/>
    </source>
</evidence>
<comment type="caution">
    <text evidence="1">The sequence shown here is derived from an EMBL/GenBank/DDBJ whole genome shotgun (WGS) entry which is preliminary data.</text>
</comment>
<dbReference type="EMBL" id="JAHCQH010000014">
    <property type="protein sequence ID" value="MBS9476607.1"/>
    <property type="molecule type" value="Genomic_DNA"/>
</dbReference>
<evidence type="ECO:0000313" key="1">
    <source>
        <dbReference type="EMBL" id="MBS9476607.1"/>
    </source>
</evidence>
<reference evidence="1" key="1">
    <citation type="submission" date="2021-05" db="EMBL/GenBank/DDBJ databases">
        <authorList>
            <person name="Sun Q."/>
            <person name="Inoue M."/>
        </authorList>
    </citation>
    <scope>NUCLEOTIDE SEQUENCE</scope>
    <source>
        <strain evidence="1">VKM B-3255</strain>
    </source>
</reference>
<name>A0ABS5R8B5_9HYPH</name>
<dbReference type="RefSeq" id="WP_213754430.1">
    <property type="nucleotide sequence ID" value="NZ_JAHCQH010000014.1"/>
</dbReference>
<protein>
    <submittedName>
        <fullName evidence="1">Uncharacterized protein</fullName>
    </submittedName>
</protein>
<keyword evidence="2" id="KW-1185">Reference proteome</keyword>
<dbReference type="Proteomes" id="UP001166585">
    <property type="component" value="Unassembled WGS sequence"/>
</dbReference>
<accession>A0ABS5R8B5</accession>
<sequence length="68" mass="7539">MNELPRDICPRRDTAHYIAEMAHELAVLAAVRELAVLRYLLEMARDEARAIASQAMTDAAVMDQEPGG</sequence>